<dbReference type="GeneID" id="37023175"/>
<keyword evidence="4" id="KW-1185">Reference proteome</keyword>
<dbReference type="CDD" id="cd00067">
    <property type="entry name" value="GAL4"/>
    <property type="match status" value="1"/>
</dbReference>
<gene>
    <name evidence="3" type="ORF">FA14DRAFT_184544</name>
</gene>
<dbReference type="SUPFAM" id="SSF57701">
    <property type="entry name" value="Zn2/Cys6 DNA-binding domain"/>
    <property type="match status" value="1"/>
</dbReference>
<feature type="domain" description="Zn(2)-C6 fungal-type" evidence="2">
    <location>
        <begin position="248"/>
        <end position="285"/>
    </location>
</feature>
<dbReference type="EMBL" id="KZ819603">
    <property type="protein sequence ID" value="PWN35317.1"/>
    <property type="molecule type" value="Genomic_DNA"/>
</dbReference>
<evidence type="ECO:0000256" key="1">
    <source>
        <dbReference type="SAM" id="MobiDB-lite"/>
    </source>
</evidence>
<evidence type="ECO:0000313" key="3">
    <source>
        <dbReference type="EMBL" id="PWN35317.1"/>
    </source>
</evidence>
<feature type="region of interest" description="Disordered" evidence="1">
    <location>
        <begin position="495"/>
        <end position="521"/>
    </location>
</feature>
<dbReference type="InterPro" id="IPR001138">
    <property type="entry name" value="Zn2Cys6_DnaBD"/>
</dbReference>
<dbReference type="AlphaFoldDB" id="A0A316VCC8"/>
<protein>
    <recommendedName>
        <fullName evidence="2">Zn(2)-C6 fungal-type domain-containing protein</fullName>
    </recommendedName>
</protein>
<dbReference type="SMART" id="SM00066">
    <property type="entry name" value="GAL4"/>
    <property type="match status" value="1"/>
</dbReference>
<feature type="region of interest" description="Disordered" evidence="1">
    <location>
        <begin position="644"/>
        <end position="665"/>
    </location>
</feature>
<name>A0A316VCC8_9BASI</name>
<dbReference type="InterPro" id="IPR036864">
    <property type="entry name" value="Zn2-C6_fun-type_DNA-bd_sf"/>
</dbReference>
<dbReference type="Gene3D" id="4.10.240.10">
    <property type="entry name" value="Zn(2)-C6 fungal-type DNA-binding domain"/>
    <property type="match status" value="1"/>
</dbReference>
<feature type="region of interest" description="Disordered" evidence="1">
    <location>
        <begin position="95"/>
        <end position="116"/>
    </location>
</feature>
<dbReference type="Pfam" id="PF00172">
    <property type="entry name" value="Zn_clus"/>
    <property type="match status" value="1"/>
</dbReference>
<feature type="region of interest" description="Disordered" evidence="1">
    <location>
        <begin position="54"/>
        <end position="75"/>
    </location>
</feature>
<dbReference type="GO" id="GO:0008270">
    <property type="term" value="F:zinc ion binding"/>
    <property type="evidence" value="ECO:0007669"/>
    <property type="project" value="InterPro"/>
</dbReference>
<proteinExistence type="predicted"/>
<organism evidence="3 4">
    <name type="scientific">Meira miltonrushii</name>
    <dbReference type="NCBI Taxonomy" id="1280837"/>
    <lineage>
        <taxon>Eukaryota</taxon>
        <taxon>Fungi</taxon>
        <taxon>Dikarya</taxon>
        <taxon>Basidiomycota</taxon>
        <taxon>Ustilaginomycotina</taxon>
        <taxon>Exobasidiomycetes</taxon>
        <taxon>Exobasidiales</taxon>
        <taxon>Brachybasidiaceae</taxon>
        <taxon>Meira</taxon>
    </lineage>
</organism>
<feature type="compositionally biased region" description="Low complexity" evidence="1">
    <location>
        <begin position="644"/>
        <end position="656"/>
    </location>
</feature>
<evidence type="ECO:0000259" key="2">
    <source>
        <dbReference type="PROSITE" id="PS50048"/>
    </source>
</evidence>
<dbReference type="OrthoDB" id="2260578at2759"/>
<feature type="region of interest" description="Disordered" evidence="1">
    <location>
        <begin position="144"/>
        <end position="163"/>
    </location>
</feature>
<reference evidence="3 4" key="1">
    <citation type="journal article" date="2018" name="Mol. Biol. Evol.">
        <title>Broad Genomic Sampling Reveals a Smut Pathogenic Ancestry of the Fungal Clade Ustilaginomycotina.</title>
        <authorList>
            <person name="Kijpornyongpan T."/>
            <person name="Mondo S.J."/>
            <person name="Barry K."/>
            <person name="Sandor L."/>
            <person name="Lee J."/>
            <person name="Lipzen A."/>
            <person name="Pangilinan J."/>
            <person name="LaButti K."/>
            <person name="Hainaut M."/>
            <person name="Henrissat B."/>
            <person name="Grigoriev I.V."/>
            <person name="Spatafora J.W."/>
            <person name="Aime M.C."/>
        </authorList>
    </citation>
    <scope>NUCLEOTIDE SEQUENCE [LARGE SCALE GENOMIC DNA]</scope>
    <source>
        <strain evidence="3 4">MCA 3882</strain>
    </source>
</reference>
<feature type="region of interest" description="Disordered" evidence="1">
    <location>
        <begin position="287"/>
        <end position="330"/>
    </location>
</feature>
<accession>A0A316VCC8</accession>
<dbReference type="RefSeq" id="XP_025355619.1">
    <property type="nucleotide sequence ID" value="XM_025501394.1"/>
</dbReference>
<feature type="compositionally biased region" description="Basic and acidic residues" evidence="1">
    <location>
        <begin position="287"/>
        <end position="314"/>
    </location>
</feature>
<dbReference type="GO" id="GO:0000981">
    <property type="term" value="F:DNA-binding transcription factor activity, RNA polymerase II-specific"/>
    <property type="evidence" value="ECO:0007669"/>
    <property type="project" value="InterPro"/>
</dbReference>
<sequence>MPVDTFSLITDSMPLPSMMSTNESILPSEPVPSSPPLLKLSKLKFHPLNVRQLMPTESSEPSREKFVTPSRSTPFHQEITSSGIQMIETMVDLRTNTSSRTSRTRKGTDDSFAFGNGDRDKIQIQAMNSARRASDTNAITMIGSQKQDSTPHPFQKRHRSGSLMDVKGLDSNHESYEEDDQEHTLKQTGKLSLEERVHEHALAAAAVAKSFPSNGKHSTTFEMIESMEGDNKPDKIVRVHVIADRFSACIPCRRRKIRCLPSDEMPRPKTGTCGTCLRRGKTCVWTDDSHGKSPDKNKGKKQSFDDVKEFDKQHKLSKRKRSSVKQEQEEYHLQTYSKVHGMKNKQYDYPDTAHLLDPPKFENVNWAGMQYPPFYNASEVNPFLSPTTNIPQSTLLALEKHGYPHGGNALLSANYSGSPNSTLHSPSTPSTWATAPVLKSEPLGGQTAHDNQSIAHHYQYQDQSHFAVHNFERSYSASSGQVPTIVTGLMKEHSSSNGVTANTTPDSMPSSYFSPTLDTPNRPSTSYMSLQGQNVPPFAMPGMARSHSFHCVSGMGQKDFPEEALSDHAMMMREISFDFKGYSQDSNTPYDSESANANFFMKDAGQEHGVCDPTSDRHYISSFLPPSPHHLAISTSVAHLPSCSSSLPSPSIPNGSDSQIIGGSEYSHPTNEVNGLIPSDKTNMFPRTMDWTNPDMLHY</sequence>
<dbReference type="InParanoid" id="A0A316VCC8"/>
<dbReference type="Proteomes" id="UP000245771">
    <property type="component" value="Unassembled WGS sequence"/>
</dbReference>
<evidence type="ECO:0000313" key="4">
    <source>
        <dbReference type="Proteomes" id="UP000245771"/>
    </source>
</evidence>
<dbReference type="PROSITE" id="PS50048">
    <property type="entry name" value="ZN2_CY6_FUNGAL_2"/>
    <property type="match status" value="1"/>
</dbReference>